<sequence>MIKPNVEHFQKRMLRVPNNVRMLQYKMSGYEFNLKKFEQGVYDQLFFYIPNETEALGLLNEIGLMFPPDSMTRKKYYSLYQEKKIADLPEGYKMAIYFLIDNDLAQATL</sequence>
<evidence type="ECO:0000313" key="1">
    <source>
        <dbReference type="EMBL" id="KSU02662.1"/>
    </source>
</evidence>
<name>A0A0V8CMW4_LACLL</name>
<evidence type="ECO:0000313" key="2">
    <source>
        <dbReference type="Proteomes" id="UP000053058"/>
    </source>
</evidence>
<proteinExistence type="predicted"/>
<organism evidence="1 2">
    <name type="scientific">Lactococcus lactis subsp. lactis</name>
    <name type="common">Streptococcus lactis</name>
    <dbReference type="NCBI Taxonomy" id="1360"/>
    <lineage>
        <taxon>Bacteria</taxon>
        <taxon>Bacillati</taxon>
        <taxon>Bacillota</taxon>
        <taxon>Bacilli</taxon>
        <taxon>Lactobacillales</taxon>
        <taxon>Streptococcaceae</taxon>
        <taxon>Lactococcus</taxon>
    </lineage>
</organism>
<dbReference type="AlphaFoldDB" id="A0A0V8CMW4"/>
<dbReference type="Proteomes" id="UP000053058">
    <property type="component" value="Unassembled WGS sequence"/>
</dbReference>
<reference evidence="2" key="1">
    <citation type="submission" date="2015-10" db="EMBL/GenBank/DDBJ databases">
        <title>Draft Genome Sequences of 11 Lactococcus lactis subspecies cremoris strains.</title>
        <authorList>
            <person name="Wels M."/>
            <person name="Backus L."/>
            <person name="Boekhorst J."/>
            <person name="Dijkstra A."/>
            <person name="Beerthuizen M."/>
            <person name="Kelly W."/>
            <person name="Siezen R."/>
            <person name="Bachmann H."/>
            <person name="Van Hijum S."/>
        </authorList>
    </citation>
    <scope>NUCLEOTIDE SEQUENCE [LARGE SCALE GENOMIC DNA]</scope>
    <source>
        <strain evidence="2">KF282</strain>
    </source>
</reference>
<accession>A0A0V8CMW4</accession>
<dbReference type="PATRIC" id="fig|1360.105.peg.1590"/>
<comment type="caution">
    <text evidence="1">The sequence shown here is derived from an EMBL/GenBank/DDBJ whole genome shotgun (WGS) entry which is preliminary data.</text>
</comment>
<protein>
    <submittedName>
        <fullName evidence="1">Uncharacterized protein</fullName>
    </submittedName>
</protein>
<gene>
    <name evidence="1" type="ORF">KF282_2316</name>
</gene>
<dbReference type="EMBL" id="LKLN01000079">
    <property type="protein sequence ID" value="KSU02662.1"/>
    <property type="molecule type" value="Genomic_DNA"/>
</dbReference>
<dbReference type="RefSeq" id="WP_058220109.1">
    <property type="nucleotide sequence ID" value="NZ_LKLN01000079.1"/>
</dbReference>